<keyword evidence="3" id="KW-1185">Reference proteome</keyword>
<comment type="caution">
    <text evidence="2">The sequence shown here is derived from an EMBL/GenBank/DDBJ whole genome shotgun (WGS) entry which is preliminary data.</text>
</comment>
<evidence type="ECO:0000313" key="2">
    <source>
        <dbReference type="EMBL" id="NDY55276.1"/>
    </source>
</evidence>
<reference evidence="2 3" key="1">
    <citation type="submission" date="2020-02" db="EMBL/GenBank/DDBJ databases">
        <title>Comparative genomics of sulfur disproportionating microorganisms.</title>
        <authorList>
            <person name="Ward L.M."/>
            <person name="Bertran E."/>
            <person name="Johnston D.T."/>
        </authorList>
    </citation>
    <scope>NUCLEOTIDE SEQUENCE [LARGE SCALE GENOMIC DNA]</scope>
    <source>
        <strain evidence="2 3">DSM 3696</strain>
    </source>
</reference>
<accession>A0A7K3NGF9</accession>
<proteinExistence type="predicted"/>
<evidence type="ECO:0000256" key="1">
    <source>
        <dbReference type="SAM" id="MobiDB-lite"/>
    </source>
</evidence>
<dbReference type="AlphaFoldDB" id="A0A7K3NGF9"/>
<protein>
    <submittedName>
        <fullName evidence="2">Uncharacterized protein</fullName>
    </submittedName>
</protein>
<dbReference type="RefSeq" id="WP_163300325.1">
    <property type="nucleotide sequence ID" value="NZ_JAAGRQ010000002.1"/>
</dbReference>
<sequence length="72" mass="7362">MSEPLPLFPETYGFVPLLEKVRASVKADVARVEASGSGALAEIRRTAHQPTASGGVAAPGELSTGRVADAEA</sequence>
<feature type="region of interest" description="Disordered" evidence="1">
    <location>
        <begin position="43"/>
        <end position="72"/>
    </location>
</feature>
<name>A0A7K3NGF9_9BACT</name>
<dbReference type="EMBL" id="JAAGRQ010000002">
    <property type="protein sequence ID" value="NDY55276.1"/>
    <property type="molecule type" value="Genomic_DNA"/>
</dbReference>
<organism evidence="2 3">
    <name type="scientific">Desulfolutivibrio sulfodismutans</name>
    <dbReference type="NCBI Taxonomy" id="63561"/>
    <lineage>
        <taxon>Bacteria</taxon>
        <taxon>Pseudomonadati</taxon>
        <taxon>Thermodesulfobacteriota</taxon>
        <taxon>Desulfovibrionia</taxon>
        <taxon>Desulfovibrionales</taxon>
        <taxon>Desulfovibrionaceae</taxon>
        <taxon>Desulfolutivibrio</taxon>
    </lineage>
</organism>
<gene>
    <name evidence="2" type="ORF">G3N56_00760</name>
</gene>
<dbReference type="Proteomes" id="UP000469724">
    <property type="component" value="Unassembled WGS sequence"/>
</dbReference>
<evidence type="ECO:0000313" key="3">
    <source>
        <dbReference type="Proteomes" id="UP000469724"/>
    </source>
</evidence>